<dbReference type="PROSITE" id="PS51975">
    <property type="entry name" value="RNASE_H_2"/>
    <property type="match status" value="1"/>
</dbReference>
<comment type="caution">
    <text evidence="17">The sequence shown here is derived from an EMBL/GenBank/DDBJ whole genome shotgun (WGS) entry which is preliminary data.</text>
</comment>
<dbReference type="GO" id="GO:0043137">
    <property type="term" value="P:DNA replication, removal of RNA primer"/>
    <property type="evidence" value="ECO:0007669"/>
    <property type="project" value="TreeGrafter"/>
</dbReference>
<dbReference type="GO" id="GO:0006298">
    <property type="term" value="P:mismatch repair"/>
    <property type="evidence" value="ECO:0007669"/>
    <property type="project" value="TreeGrafter"/>
</dbReference>
<dbReference type="InterPro" id="IPR020787">
    <property type="entry name" value="RNase_HII_arc"/>
</dbReference>
<evidence type="ECO:0000259" key="16">
    <source>
        <dbReference type="PROSITE" id="PS51975"/>
    </source>
</evidence>
<evidence type="ECO:0000256" key="15">
    <source>
        <dbReference type="RuleBase" id="RU003515"/>
    </source>
</evidence>
<feature type="binding site" evidence="13 14">
    <location>
        <position position="11"/>
    </location>
    <ligand>
        <name>a divalent metal cation</name>
        <dbReference type="ChEBI" id="CHEBI:60240"/>
    </ligand>
</feature>
<dbReference type="PANTHER" id="PTHR10954:SF23">
    <property type="entry name" value="RIBONUCLEASE"/>
    <property type="match status" value="1"/>
</dbReference>
<dbReference type="CDD" id="cd07180">
    <property type="entry name" value="RNase_HII_archaea_like"/>
    <property type="match status" value="1"/>
</dbReference>
<dbReference type="InterPro" id="IPR036397">
    <property type="entry name" value="RNaseH_sf"/>
</dbReference>
<evidence type="ECO:0000256" key="14">
    <source>
        <dbReference type="PROSITE-ProRule" id="PRU01319"/>
    </source>
</evidence>
<evidence type="ECO:0000256" key="5">
    <source>
        <dbReference type="ARBA" id="ARBA00007383"/>
    </source>
</evidence>
<keyword evidence="9 13" id="KW-0540">Nuclease</keyword>
<evidence type="ECO:0000256" key="1">
    <source>
        <dbReference type="ARBA" id="ARBA00000077"/>
    </source>
</evidence>
<evidence type="ECO:0000256" key="7">
    <source>
        <dbReference type="ARBA" id="ARBA00019179"/>
    </source>
</evidence>
<accession>A0A133U665</accession>
<dbReference type="GO" id="GO:0032299">
    <property type="term" value="C:ribonuclease H2 complex"/>
    <property type="evidence" value="ECO:0007669"/>
    <property type="project" value="TreeGrafter"/>
</dbReference>
<dbReference type="EMBL" id="LHXK01000026">
    <property type="protein sequence ID" value="KXA89667.1"/>
    <property type="molecule type" value="Genomic_DNA"/>
</dbReference>
<dbReference type="SUPFAM" id="SSF53098">
    <property type="entry name" value="Ribonuclease H-like"/>
    <property type="match status" value="1"/>
</dbReference>
<dbReference type="Gene3D" id="3.30.420.10">
    <property type="entry name" value="Ribonuclease H-like superfamily/Ribonuclease H"/>
    <property type="match status" value="1"/>
</dbReference>
<dbReference type="GO" id="GO:0003723">
    <property type="term" value="F:RNA binding"/>
    <property type="evidence" value="ECO:0007669"/>
    <property type="project" value="UniProtKB-UniRule"/>
</dbReference>
<dbReference type="GO" id="GO:0005737">
    <property type="term" value="C:cytoplasm"/>
    <property type="evidence" value="ECO:0007669"/>
    <property type="project" value="UniProtKB-SubCell"/>
</dbReference>
<dbReference type="InterPro" id="IPR012337">
    <property type="entry name" value="RNaseH-like_sf"/>
</dbReference>
<dbReference type="Pfam" id="PF01351">
    <property type="entry name" value="RNase_HII"/>
    <property type="match status" value="1"/>
</dbReference>
<dbReference type="NCBIfam" id="TIGR00729">
    <property type="entry name" value="ribonuclease HII"/>
    <property type="match status" value="1"/>
</dbReference>
<evidence type="ECO:0000256" key="11">
    <source>
        <dbReference type="ARBA" id="ARBA00022759"/>
    </source>
</evidence>
<dbReference type="FunFam" id="1.10.10.460:FF:000001">
    <property type="entry name" value="Ribonuclease"/>
    <property type="match status" value="1"/>
</dbReference>
<dbReference type="Gene3D" id="1.10.10.460">
    <property type="entry name" value="Ribonuclease hii. Domain 2"/>
    <property type="match status" value="1"/>
</dbReference>
<evidence type="ECO:0000313" key="18">
    <source>
        <dbReference type="Proteomes" id="UP000070184"/>
    </source>
</evidence>
<name>A0A133U665_9EURY</name>
<dbReference type="HAMAP" id="MF_00052_A">
    <property type="entry name" value="RNase_HII_A"/>
    <property type="match status" value="1"/>
</dbReference>
<evidence type="ECO:0000313" key="17">
    <source>
        <dbReference type="EMBL" id="KXA89667.1"/>
    </source>
</evidence>
<comment type="function">
    <text evidence="3 13 15">Endonuclease that specifically degrades the RNA of RNA-DNA hybrids.</text>
</comment>
<dbReference type="InterPro" id="IPR024567">
    <property type="entry name" value="RNase_HII/HIII_dom"/>
</dbReference>
<evidence type="ECO:0000256" key="4">
    <source>
        <dbReference type="ARBA" id="ARBA00004496"/>
    </source>
</evidence>
<sequence>MASKHIAGLDETGRGPVIAPLVVCGVALPTESLDKLSEVGVKDSKKLSSKQRKHLAERIRNASEAVETVEFTAQTIDRLRKDGINMNQIEAIGFASLVKKLGIGAVYADSVGPNPGKFADRLRSFLYTDVDLTVECRADENYTQVSAASILAKVRRDKRIRELAEEYGEMGSGYPSDEQTVRFLEEWAESHAELPGFVRKSWKTVERLENSTKKLVDEN</sequence>
<comment type="cofactor">
    <cofactor evidence="13 14">
        <name>Mn(2+)</name>
        <dbReference type="ChEBI" id="CHEBI:29035"/>
    </cofactor>
    <cofactor evidence="13 14">
        <name>Mg(2+)</name>
        <dbReference type="ChEBI" id="CHEBI:18420"/>
    </cofactor>
    <text evidence="13 14">Manganese or magnesium. Binds 1 divalent metal ion per monomer in the absence of substrate. May bind a second metal ion after substrate binding.</text>
</comment>
<comment type="catalytic activity">
    <reaction evidence="1 13 14 15">
        <text>Endonucleolytic cleavage to 5'-phosphomonoester.</text>
        <dbReference type="EC" id="3.1.26.4"/>
    </reaction>
</comment>
<feature type="binding site" evidence="13 14">
    <location>
        <position position="10"/>
    </location>
    <ligand>
        <name>a divalent metal cation</name>
        <dbReference type="ChEBI" id="CHEBI:60240"/>
    </ligand>
</feature>
<dbReference type="Proteomes" id="UP000070184">
    <property type="component" value="Unassembled WGS sequence"/>
</dbReference>
<evidence type="ECO:0000256" key="8">
    <source>
        <dbReference type="ARBA" id="ARBA00022490"/>
    </source>
</evidence>
<evidence type="ECO:0000256" key="6">
    <source>
        <dbReference type="ARBA" id="ARBA00012180"/>
    </source>
</evidence>
<keyword evidence="12 13" id="KW-0378">Hydrolase</keyword>
<gene>
    <name evidence="13" type="primary">rnhB</name>
    <name evidence="17" type="ORF">AKJ61_02390</name>
</gene>
<reference evidence="17 18" key="1">
    <citation type="journal article" date="2016" name="Sci. Rep.">
        <title>Metabolic traits of an uncultured archaeal lineage -MSBL1- from brine pools of the Red Sea.</title>
        <authorList>
            <person name="Mwirichia R."/>
            <person name="Alam I."/>
            <person name="Rashid M."/>
            <person name="Vinu M."/>
            <person name="Ba-Alawi W."/>
            <person name="Anthony Kamau A."/>
            <person name="Kamanda Ngugi D."/>
            <person name="Goker M."/>
            <person name="Klenk H.P."/>
            <person name="Bajic V."/>
            <person name="Stingl U."/>
        </authorList>
    </citation>
    <scope>NUCLEOTIDE SEQUENCE [LARGE SCALE GENOMIC DNA]</scope>
    <source>
        <strain evidence="17">SCGC-AAA259B11</strain>
    </source>
</reference>
<evidence type="ECO:0000256" key="13">
    <source>
        <dbReference type="HAMAP-Rule" id="MF_00052"/>
    </source>
</evidence>
<dbReference type="InterPro" id="IPR001352">
    <property type="entry name" value="RNase_HII/HIII"/>
</dbReference>
<dbReference type="InterPro" id="IPR004649">
    <property type="entry name" value="RNase_H2_suA"/>
</dbReference>
<organism evidence="17 18">
    <name type="scientific">candidate division MSBL1 archaeon SCGC-AAA259B11</name>
    <dbReference type="NCBI Taxonomy" id="1698260"/>
    <lineage>
        <taxon>Archaea</taxon>
        <taxon>Methanobacteriati</taxon>
        <taxon>Methanobacteriota</taxon>
        <taxon>candidate division MSBL1</taxon>
    </lineage>
</organism>
<evidence type="ECO:0000256" key="9">
    <source>
        <dbReference type="ARBA" id="ARBA00022722"/>
    </source>
</evidence>
<protein>
    <recommendedName>
        <fullName evidence="7 13">Ribonuclease HII</fullName>
        <shortName evidence="13">RNase HII</shortName>
        <ecNumber evidence="6 13">3.1.26.4</ecNumber>
    </recommendedName>
</protein>
<comment type="similarity">
    <text evidence="5 13 15">Belongs to the RNase HII family.</text>
</comment>
<dbReference type="GO" id="GO:0030145">
    <property type="term" value="F:manganese ion binding"/>
    <property type="evidence" value="ECO:0007669"/>
    <property type="project" value="UniProtKB-UniRule"/>
</dbReference>
<feature type="binding site" evidence="13 14">
    <location>
        <position position="109"/>
    </location>
    <ligand>
        <name>a divalent metal cation</name>
        <dbReference type="ChEBI" id="CHEBI:60240"/>
    </ligand>
</feature>
<keyword evidence="8 13" id="KW-0963">Cytoplasm</keyword>
<keyword evidence="18" id="KW-1185">Reference proteome</keyword>
<dbReference type="AlphaFoldDB" id="A0A133U665"/>
<dbReference type="GO" id="GO:0004523">
    <property type="term" value="F:RNA-DNA hybrid ribonuclease activity"/>
    <property type="evidence" value="ECO:0007669"/>
    <property type="project" value="UniProtKB-UniRule"/>
</dbReference>
<evidence type="ECO:0000256" key="10">
    <source>
        <dbReference type="ARBA" id="ARBA00022723"/>
    </source>
</evidence>
<keyword evidence="10 13" id="KW-0479">Metal-binding</keyword>
<dbReference type="PANTHER" id="PTHR10954">
    <property type="entry name" value="RIBONUCLEASE H2 SUBUNIT A"/>
    <property type="match status" value="1"/>
</dbReference>
<dbReference type="PATRIC" id="fig|1698260.3.peg.467"/>
<keyword evidence="13" id="KW-0464">Manganese</keyword>
<dbReference type="EC" id="3.1.26.4" evidence="6 13"/>
<comment type="cofactor">
    <cofactor evidence="2">
        <name>Mg(2+)</name>
        <dbReference type="ChEBI" id="CHEBI:18420"/>
    </cofactor>
</comment>
<keyword evidence="11 13" id="KW-0255">Endonuclease</keyword>
<proteinExistence type="inferred from homology"/>
<evidence type="ECO:0000256" key="3">
    <source>
        <dbReference type="ARBA" id="ARBA00004065"/>
    </source>
</evidence>
<feature type="domain" description="RNase H type-2" evidence="16">
    <location>
        <begin position="4"/>
        <end position="214"/>
    </location>
</feature>
<comment type="subcellular location">
    <subcellularLocation>
        <location evidence="4 13">Cytoplasm</location>
    </subcellularLocation>
</comment>
<evidence type="ECO:0000256" key="12">
    <source>
        <dbReference type="ARBA" id="ARBA00022801"/>
    </source>
</evidence>
<dbReference type="InterPro" id="IPR023160">
    <property type="entry name" value="RNase_HII_hlx-loop-hlx_cap_dom"/>
</dbReference>
<evidence type="ECO:0000256" key="2">
    <source>
        <dbReference type="ARBA" id="ARBA00001946"/>
    </source>
</evidence>